<name>A0ABN8FB80_9BACL</name>
<dbReference type="PANTHER" id="PTHR35339">
    <property type="entry name" value="LINALOOL DEHYDRATASE_ISOMERASE DOMAIN-CONTAINING PROTEIN"/>
    <property type="match status" value="1"/>
</dbReference>
<evidence type="ECO:0000259" key="2">
    <source>
        <dbReference type="Pfam" id="PF20938"/>
    </source>
</evidence>
<gene>
    <name evidence="3" type="ORF">PAECIP111894_01393</name>
</gene>
<organism evidence="3 4">
    <name type="scientific">Paenibacillus pseudetheri</name>
    <dbReference type="NCBI Taxonomy" id="2897682"/>
    <lineage>
        <taxon>Bacteria</taxon>
        <taxon>Bacillati</taxon>
        <taxon>Bacillota</taxon>
        <taxon>Bacilli</taxon>
        <taxon>Bacillales</taxon>
        <taxon>Paenibacillaceae</taxon>
        <taxon>Paenibacillus</taxon>
    </lineage>
</organism>
<dbReference type="RefSeq" id="WP_234532528.1">
    <property type="nucleotide sequence ID" value="NZ_CAKMAB010000005.1"/>
</dbReference>
<dbReference type="InterPro" id="IPR049237">
    <property type="entry name" value="DUF2264_C"/>
</dbReference>
<protein>
    <recommendedName>
        <fullName evidence="5">DUF2264 domain-containing protein</fullName>
    </recommendedName>
</protein>
<dbReference type="Proteomes" id="UP000838749">
    <property type="component" value="Unassembled WGS sequence"/>
</dbReference>
<feature type="domain" description="DUF2264" evidence="2">
    <location>
        <begin position="355"/>
        <end position="578"/>
    </location>
</feature>
<evidence type="ECO:0000313" key="4">
    <source>
        <dbReference type="Proteomes" id="UP000838749"/>
    </source>
</evidence>
<feature type="domain" description="DUF2264" evidence="1">
    <location>
        <begin position="6"/>
        <end position="348"/>
    </location>
</feature>
<sequence>MELKGTKNELQMFLNDLYAPLENRFTSGCAGIDMGATGSIYNEATALMEAFARPLWGLVPHASGGGESTLWPMFLEGIINGTDPKHEEYWGEFSTKDQRMVEQAVLGLGLALAPHKLWEPLSDVQKMQVYNWLNQINHVDRSNPNNWLMFTVLVNVGFKKVGLPYDQEIMNNYLEKIDTYYLSDGWYSDGLTDQRDYYIAFAMHYYTLIYAKLMADDDPQRAAVYRERSAQFAKDFIYWFAEDGSAIPFGRSLTYRFAQVSFWSALVYAEVLPFSYGILKGIIMRHFRWWFEKPIMGIDGLLSIGYAYPNLVMTENYNAPGSPYWAFKAMLILALPDDHPFWQAEEESLPVLKEMLPLEEARMLVSRPEGNKHVIAYTSGQMANFDMAHSAAKYSKFAYSTLFGFSVPKAGYGLVQGAYDSTLALCECDEHYRVRRFCETWEIGENYVYSRWHPWSDVHIETWIIPAGLWHVRIHSIHSARCLDVAEGGFAIGQSAGFSRSDRETINVSNTAVSVQLPWGISAIHMLSGFDRGECVLPEPNTNLLKPRTFLPSLISRMEPGDQVLISAVFGATNTPENQESLASPPIIQQQSDGRIVIYDPRNHAVLHTVDLLERRDKDVDNGN</sequence>
<dbReference type="EMBL" id="CAKMAB010000005">
    <property type="protein sequence ID" value="CAH1055243.1"/>
    <property type="molecule type" value="Genomic_DNA"/>
</dbReference>
<dbReference type="PANTHER" id="PTHR35339:SF4">
    <property type="entry name" value="LINALOOL DEHYDRATASE_ISOMERASE DOMAIN-CONTAINING PROTEIN"/>
    <property type="match status" value="1"/>
</dbReference>
<evidence type="ECO:0000313" key="3">
    <source>
        <dbReference type="EMBL" id="CAH1055243.1"/>
    </source>
</evidence>
<dbReference type="PIRSF" id="PIRSF014753">
    <property type="entry name" value="UCP014753"/>
    <property type="match status" value="1"/>
</dbReference>
<proteinExistence type="predicted"/>
<dbReference type="InterPro" id="IPR049349">
    <property type="entry name" value="DUF2264_N"/>
</dbReference>
<reference evidence="3" key="1">
    <citation type="submission" date="2021-12" db="EMBL/GenBank/DDBJ databases">
        <authorList>
            <person name="Criscuolo A."/>
        </authorList>
    </citation>
    <scope>NUCLEOTIDE SEQUENCE</scope>
    <source>
        <strain evidence="3">CIP111894</strain>
    </source>
</reference>
<keyword evidence="4" id="KW-1185">Reference proteome</keyword>
<dbReference type="Pfam" id="PF20938">
    <property type="entry name" value="DUF2264_C"/>
    <property type="match status" value="1"/>
</dbReference>
<accession>A0ABN8FB80</accession>
<dbReference type="Pfam" id="PF10022">
    <property type="entry name" value="DUF2264"/>
    <property type="match status" value="1"/>
</dbReference>
<evidence type="ECO:0008006" key="5">
    <source>
        <dbReference type="Google" id="ProtNLM"/>
    </source>
</evidence>
<evidence type="ECO:0000259" key="1">
    <source>
        <dbReference type="Pfam" id="PF10022"/>
    </source>
</evidence>
<comment type="caution">
    <text evidence="3">The sequence shown here is derived from an EMBL/GenBank/DDBJ whole genome shotgun (WGS) entry which is preliminary data.</text>
</comment>
<dbReference type="InterPro" id="IPR016624">
    <property type="entry name" value="UCP014753"/>
</dbReference>